<comment type="cofactor">
    <cofactor evidence="2 15">
        <name>pyridoxal 5'-phosphate</name>
        <dbReference type="ChEBI" id="CHEBI:597326"/>
    </cofactor>
</comment>
<keyword evidence="6 14" id="KW-0004">4Fe-4S</keyword>
<evidence type="ECO:0000256" key="9">
    <source>
        <dbReference type="ARBA" id="ARBA00022898"/>
    </source>
</evidence>
<keyword evidence="10" id="KW-0408">Iron</keyword>
<dbReference type="NCBIfam" id="TIGR00238">
    <property type="entry name" value="KamA family radical SAM protein"/>
    <property type="match status" value="1"/>
</dbReference>
<evidence type="ECO:0000256" key="11">
    <source>
        <dbReference type="ARBA" id="ARBA00023014"/>
    </source>
</evidence>
<dbReference type="SFLD" id="SFLDF00314">
    <property type="entry name" value="L-lysine_2_3-aminomutase_(yjeK"/>
    <property type="match status" value="1"/>
</dbReference>
<dbReference type="CDD" id="cd01335">
    <property type="entry name" value="Radical_SAM"/>
    <property type="match status" value="1"/>
</dbReference>
<dbReference type="SUPFAM" id="SSF102114">
    <property type="entry name" value="Radical SAM enzymes"/>
    <property type="match status" value="1"/>
</dbReference>
<evidence type="ECO:0000256" key="3">
    <source>
        <dbReference type="ARBA" id="ARBA00001966"/>
    </source>
</evidence>
<evidence type="ECO:0000259" key="16">
    <source>
        <dbReference type="PROSITE" id="PS51918"/>
    </source>
</evidence>
<feature type="binding site" evidence="14">
    <location>
        <position position="140"/>
    </location>
    <ligand>
        <name>[4Fe-4S] cluster</name>
        <dbReference type="ChEBI" id="CHEBI:49883"/>
        <note>4Fe-4S-S-AdoMet</note>
    </ligand>
</feature>
<comment type="catalytic activity">
    <reaction evidence="1">
        <text>L-lysine = D-beta-lysine</text>
        <dbReference type="Rhea" id="RHEA:44148"/>
        <dbReference type="ChEBI" id="CHEBI:32551"/>
        <dbReference type="ChEBI" id="CHEBI:84138"/>
    </reaction>
</comment>
<evidence type="ECO:0000256" key="8">
    <source>
        <dbReference type="ARBA" id="ARBA00022723"/>
    </source>
</evidence>
<organism evidence="17 18">
    <name type="scientific">Parendozoicomonas haliclonae</name>
    <dbReference type="NCBI Taxonomy" id="1960125"/>
    <lineage>
        <taxon>Bacteria</taxon>
        <taxon>Pseudomonadati</taxon>
        <taxon>Pseudomonadota</taxon>
        <taxon>Gammaproteobacteria</taxon>
        <taxon>Oceanospirillales</taxon>
        <taxon>Endozoicomonadaceae</taxon>
        <taxon>Parendozoicomonas</taxon>
    </lineage>
</organism>
<keyword evidence="12 17" id="KW-0413">Isomerase</keyword>
<dbReference type="RefSeq" id="WP_087112594.1">
    <property type="nucleotide sequence ID" value="NZ_FWPT01000011.1"/>
</dbReference>
<dbReference type="SFLD" id="SFLDS00029">
    <property type="entry name" value="Radical_SAM"/>
    <property type="match status" value="1"/>
</dbReference>
<protein>
    <recommendedName>
        <fullName evidence="5">L-lysine 2,3-aminomutase</fullName>
    </recommendedName>
    <alternativeName>
        <fullName evidence="13">EF-P post-translational modification enzyme B</fullName>
    </alternativeName>
</protein>
<keyword evidence="9 15" id="KW-0663">Pyridoxal phosphate</keyword>
<feature type="binding site" evidence="14">
    <location>
        <position position="147"/>
    </location>
    <ligand>
        <name>[4Fe-4S] cluster</name>
        <dbReference type="ChEBI" id="CHEBI:49883"/>
        <note>4Fe-4S-S-AdoMet</note>
    </ligand>
</feature>
<dbReference type="GO" id="GO:0016853">
    <property type="term" value="F:isomerase activity"/>
    <property type="evidence" value="ECO:0007669"/>
    <property type="project" value="UniProtKB-KW"/>
</dbReference>
<reference evidence="17 18" key="1">
    <citation type="submission" date="2017-03" db="EMBL/GenBank/DDBJ databases">
        <authorList>
            <person name="Afonso C.L."/>
            <person name="Miller P.J."/>
            <person name="Scott M.A."/>
            <person name="Spackman E."/>
            <person name="Goraichik I."/>
            <person name="Dimitrov K.M."/>
            <person name="Suarez D.L."/>
            <person name="Swayne D.E."/>
        </authorList>
    </citation>
    <scope>NUCLEOTIDE SEQUENCE [LARGE SCALE GENOMIC DNA]</scope>
    <source>
        <strain evidence="17">SB41UT1</strain>
    </source>
</reference>
<gene>
    <name evidence="17" type="primary">epmB</name>
    <name evidence="17" type="ORF">EHSB41UT_03938</name>
</gene>
<dbReference type="SFLD" id="SFLDG01070">
    <property type="entry name" value="PLP-dependent"/>
    <property type="match status" value="1"/>
</dbReference>
<keyword evidence="18" id="KW-1185">Reference proteome</keyword>
<dbReference type="GO" id="GO:0046872">
    <property type="term" value="F:metal ion binding"/>
    <property type="evidence" value="ECO:0007669"/>
    <property type="project" value="UniProtKB-KW"/>
</dbReference>
<evidence type="ECO:0000313" key="17">
    <source>
        <dbReference type="EMBL" id="SMA50147.1"/>
    </source>
</evidence>
<evidence type="ECO:0000313" key="18">
    <source>
        <dbReference type="Proteomes" id="UP000196573"/>
    </source>
</evidence>
<name>A0A1X7ARV4_9GAMM</name>
<dbReference type="EMBL" id="FWPT01000011">
    <property type="protein sequence ID" value="SMA50147.1"/>
    <property type="molecule type" value="Genomic_DNA"/>
</dbReference>
<evidence type="ECO:0000256" key="7">
    <source>
        <dbReference type="ARBA" id="ARBA00022691"/>
    </source>
</evidence>
<keyword evidence="8 14" id="KW-0479">Metal-binding</keyword>
<dbReference type="PANTHER" id="PTHR30538:SF1">
    <property type="entry name" value="L-LYSINE 2,3-AMINOMUTASE"/>
    <property type="match status" value="1"/>
</dbReference>
<feature type="modified residue" description="N6-(pyridoxal phosphate)lysine" evidence="15">
    <location>
        <position position="352"/>
    </location>
</feature>
<comment type="cofactor">
    <cofactor evidence="3">
        <name>[4Fe-4S] cluster</name>
        <dbReference type="ChEBI" id="CHEBI:49883"/>
    </cofactor>
</comment>
<dbReference type="Gene3D" id="3.20.20.70">
    <property type="entry name" value="Aldolase class I"/>
    <property type="match status" value="1"/>
</dbReference>
<dbReference type="OrthoDB" id="9770937at2"/>
<keyword evidence="11 14" id="KW-0411">Iron-sulfur</keyword>
<evidence type="ECO:0000256" key="14">
    <source>
        <dbReference type="PIRSR" id="PIRSR004911-1"/>
    </source>
</evidence>
<evidence type="ECO:0000256" key="13">
    <source>
        <dbReference type="ARBA" id="ARBA00030756"/>
    </source>
</evidence>
<evidence type="ECO:0000256" key="1">
    <source>
        <dbReference type="ARBA" id="ARBA00001352"/>
    </source>
</evidence>
<dbReference type="AlphaFoldDB" id="A0A1X7ARV4"/>
<proteinExistence type="inferred from homology"/>
<dbReference type="PANTHER" id="PTHR30538">
    <property type="entry name" value="LYSINE 2,3-AMINOMUTASE-RELATED"/>
    <property type="match status" value="1"/>
</dbReference>
<dbReference type="GO" id="GO:0051539">
    <property type="term" value="F:4 iron, 4 sulfur cluster binding"/>
    <property type="evidence" value="ECO:0007669"/>
    <property type="project" value="UniProtKB-KW"/>
</dbReference>
<dbReference type="NCBIfam" id="TIGR03821">
    <property type="entry name" value="EFP_modif_epmB"/>
    <property type="match status" value="1"/>
</dbReference>
<feature type="domain" description="Radical SAM core" evidence="16">
    <location>
        <begin position="126"/>
        <end position="350"/>
    </location>
</feature>
<dbReference type="PIRSF" id="PIRSF004911">
    <property type="entry name" value="DUF160"/>
    <property type="match status" value="1"/>
</dbReference>
<sequence length="362" mass="40668">MITCSAQTVHTNNIKIREISSGSPQASSSRSPQEWQSILSHAVTEPEELLNTLGLNPDLLPGAVTASQSFRIRVPHTYIARMEHGNPDDPLLKQVLPISDEMVEAPGFSHDPLGEQPKNSQRGIIHKYQGRLLLMPGSLCAVNCRFCFRRHFPYDDNKLNKEEWQSALEYIRQDASLKEVILSGGDPLVQNDRRLKWLIEELANIPHLQRLRIHTRLPVIIPQRVTDDLVNSLTSTRLKSVVVIHSNHPNEIDHTVSAALSRLYRAGVQLLNQSTLLKGINDNAETLAELSEVLFHNHVMPYYLHLLDKVQGAAHFEVSEEQARKLVGDMSQFCSGYLVPKLARETAGMPSKTIISPTYHSI</sequence>
<evidence type="ECO:0000256" key="2">
    <source>
        <dbReference type="ARBA" id="ARBA00001933"/>
    </source>
</evidence>
<evidence type="ECO:0000256" key="12">
    <source>
        <dbReference type="ARBA" id="ARBA00023235"/>
    </source>
</evidence>
<dbReference type="Pfam" id="PF04055">
    <property type="entry name" value="Radical_SAM"/>
    <property type="match status" value="1"/>
</dbReference>
<evidence type="ECO:0000256" key="4">
    <source>
        <dbReference type="ARBA" id="ARBA00008703"/>
    </source>
</evidence>
<dbReference type="Proteomes" id="UP000196573">
    <property type="component" value="Unassembled WGS sequence"/>
</dbReference>
<evidence type="ECO:0000256" key="15">
    <source>
        <dbReference type="PIRSR" id="PIRSR603739-50"/>
    </source>
</evidence>
<evidence type="ECO:0000256" key="10">
    <source>
        <dbReference type="ARBA" id="ARBA00023004"/>
    </source>
</evidence>
<feature type="binding site" evidence="14">
    <location>
        <position position="144"/>
    </location>
    <ligand>
        <name>[4Fe-4S] cluster</name>
        <dbReference type="ChEBI" id="CHEBI:49883"/>
        <note>4Fe-4S-S-AdoMet</note>
    </ligand>
</feature>
<comment type="similarity">
    <text evidence="4">Belongs to the radical SAM superfamily. KamA family.</text>
</comment>
<dbReference type="InterPro" id="IPR013785">
    <property type="entry name" value="Aldolase_TIM"/>
</dbReference>
<accession>A0A1X7ARV4</accession>
<evidence type="ECO:0000256" key="5">
    <source>
        <dbReference type="ARBA" id="ARBA00022363"/>
    </source>
</evidence>
<evidence type="ECO:0000256" key="6">
    <source>
        <dbReference type="ARBA" id="ARBA00022485"/>
    </source>
</evidence>
<dbReference type="InterPro" id="IPR007197">
    <property type="entry name" value="rSAM"/>
</dbReference>
<dbReference type="InterPro" id="IPR058240">
    <property type="entry name" value="rSAM_sf"/>
</dbReference>
<dbReference type="InterPro" id="IPR003739">
    <property type="entry name" value="Lys_aminomutase/Glu_NH3_mut"/>
</dbReference>
<dbReference type="PROSITE" id="PS51918">
    <property type="entry name" value="RADICAL_SAM"/>
    <property type="match status" value="1"/>
</dbReference>
<keyword evidence="7" id="KW-0949">S-adenosyl-L-methionine</keyword>
<dbReference type="InterPro" id="IPR022462">
    <property type="entry name" value="EpmB"/>
</dbReference>